<keyword evidence="2" id="KW-1185">Reference proteome</keyword>
<proteinExistence type="predicted"/>
<dbReference type="Proteomes" id="UP001227268">
    <property type="component" value="Unassembled WGS sequence"/>
</dbReference>
<name>A0ACC2VLY1_9TREE</name>
<gene>
    <name evidence="1" type="ORF">QFC21_003905</name>
</gene>
<dbReference type="EMBL" id="JASBWT010000012">
    <property type="protein sequence ID" value="KAJ9099900.1"/>
    <property type="molecule type" value="Genomic_DNA"/>
</dbReference>
<protein>
    <submittedName>
        <fullName evidence="1">Uncharacterized protein</fullName>
    </submittedName>
</protein>
<comment type="caution">
    <text evidence="1">The sequence shown here is derived from an EMBL/GenBank/DDBJ whole genome shotgun (WGS) entry which is preliminary data.</text>
</comment>
<organism evidence="1 2">
    <name type="scientific">Naganishia friedmannii</name>
    <dbReference type="NCBI Taxonomy" id="89922"/>
    <lineage>
        <taxon>Eukaryota</taxon>
        <taxon>Fungi</taxon>
        <taxon>Dikarya</taxon>
        <taxon>Basidiomycota</taxon>
        <taxon>Agaricomycotina</taxon>
        <taxon>Tremellomycetes</taxon>
        <taxon>Filobasidiales</taxon>
        <taxon>Filobasidiaceae</taxon>
        <taxon>Naganishia</taxon>
    </lineage>
</organism>
<reference evidence="1" key="1">
    <citation type="submission" date="2023-04" db="EMBL/GenBank/DDBJ databases">
        <title>Draft Genome sequencing of Naganishia species isolated from polar environments using Oxford Nanopore Technology.</title>
        <authorList>
            <person name="Leo P."/>
            <person name="Venkateswaran K."/>
        </authorList>
    </citation>
    <scope>NUCLEOTIDE SEQUENCE</scope>
    <source>
        <strain evidence="1">MNA-CCFEE 5423</strain>
    </source>
</reference>
<evidence type="ECO:0000313" key="2">
    <source>
        <dbReference type="Proteomes" id="UP001227268"/>
    </source>
</evidence>
<evidence type="ECO:0000313" key="1">
    <source>
        <dbReference type="EMBL" id="KAJ9099900.1"/>
    </source>
</evidence>
<sequence>MMGPFDLWLAEEKAQAARLAAILAPRHRRTPPVQFANINLPGILLELVAESLIARGCLASLASLNTASRQIYQATLPLLWRTFIWDSHGKGQAEEREAWDLIVGKRGVNGSRGTKPARGAKHIRRVVLILSVGTDSGCSPLISGERRFFVDRTNTISNEDKHLPPFLFRLPAFENGNLKSYVAEFDDKDQHFVKSDERKVVIHLLAGYQPVGFGRGGDEDYITLRHALLHLSPPPGDKRPSKLPKDTSTPTSVGYAFFIVHPSPALPSRPLPLSFDKYATRHPLPLLPIILDAVLLAPSTIAFEPEDKARLSRIVFELLASLDHEPRQEVVEWNGFIGGFTTQRVQEEDKCRNYIEFHWQETEESVVICAQAVSVSFLLQLLLAGLTLITCTQAAEALNPFRSSVSYNWVELLFSNHIPFSHDDTAIHKILKMLQPHYMHHAPNRLHPPSHAFGDVVVQDITRDLLAALKRVVPGGVIRSGSGRGKVKRERRNVVEYFVKRYPEGEGGWDEKTFHDSHDTRVVFYKEFPVEAPGAELVKGGGAVLL</sequence>
<accession>A0ACC2VLY1</accession>